<dbReference type="Proteomes" id="UP000566813">
    <property type="component" value="Unassembled WGS sequence"/>
</dbReference>
<gene>
    <name evidence="2" type="ORF">H7F51_01820</name>
</gene>
<dbReference type="EMBL" id="JACLAW010000001">
    <property type="protein sequence ID" value="MBC2664250.1"/>
    <property type="molecule type" value="Genomic_DNA"/>
</dbReference>
<keyword evidence="3" id="KW-1185">Reference proteome</keyword>
<evidence type="ECO:0000259" key="1">
    <source>
        <dbReference type="SMART" id="SM00953"/>
    </source>
</evidence>
<organism evidence="2 3">
    <name type="scientific">Novosphingobium flavum</name>
    <dbReference type="NCBI Taxonomy" id="1778672"/>
    <lineage>
        <taxon>Bacteria</taxon>
        <taxon>Pseudomonadati</taxon>
        <taxon>Pseudomonadota</taxon>
        <taxon>Alphaproteobacteria</taxon>
        <taxon>Sphingomonadales</taxon>
        <taxon>Sphingomonadaceae</taxon>
        <taxon>Novosphingobium</taxon>
    </lineage>
</organism>
<evidence type="ECO:0000313" key="3">
    <source>
        <dbReference type="Proteomes" id="UP000566813"/>
    </source>
</evidence>
<evidence type="ECO:0000313" key="2">
    <source>
        <dbReference type="EMBL" id="MBC2664250.1"/>
    </source>
</evidence>
<sequence length="243" mass="27559">MWTSTALASEHRHYAGEVWRVVEAQHRISTNRLSINRDEQSLLEELIEEIKPRLPASAHHLDYLLAAPFRYGHAGASRFRKSGELPGIFYSAETEETALAEAAYWRLRFLSRSPGFRPPTTTTEHSSFRVAIRSERALDLTLPPFDEHEKEWTDPVDYTVCQQLAAEARIAGTEILRTRSVRDAAGGCNVVILDPAAFVERTHRLGRTWHFRFQDGRLLALAAFPSPDQLEFTAAGFGLDEER</sequence>
<accession>A0A7X1FNU9</accession>
<reference evidence="2 3" key="1">
    <citation type="submission" date="2020-08" db="EMBL/GenBank/DDBJ databases">
        <title>The genome sequence of type strain Novosphingobium flavum NBRC 111647.</title>
        <authorList>
            <person name="Liu Y."/>
        </authorList>
    </citation>
    <scope>NUCLEOTIDE SEQUENCE [LARGE SCALE GENOMIC DNA]</scope>
    <source>
        <strain evidence="2 3">NBRC 111647</strain>
    </source>
</reference>
<dbReference type="Pfam" id="PF08808">
    <property type="entry name" value="RES"/>
    <property type="match status" value="1"/>
</dbReference>
<protein>
    <submittedName>
        <fullName evidence="2">RES family NAD+ phosphorylase</fullName>
    </submittedName>
</protein>
<feature type="domain" description="RES" evidence="1">
    <location>
        <begin position="68"/>
        <end position="204"/>
    </location>
</feature>
<proteinExistence type="predicted"/>
<comment type="caution">
    <text evidence="2">The sequence shown here is derived from an EMBL/GenBank/DDBJ whole genome shotgun (WGS) entry which is preliminary data.</text>
</comment>
<dbReference type="InterPro" id="IPR014914">
    <property type="entry name" value="RES_dom"/>
</dbReference>
<dbReference type="AlphaFoldDB" id="A0A7X1FNU9"/>
<dbReference type="SMART" id="SM00953">
    <property type="entry name" value="RES"/>
    <property type="match status" value="1"/>
</dbReference>
<name>A0A7X1FNU9_9SPHN</name>